<dbReference type="Proteomes" id="UP000254346">
    <property type="component" value="Unassembled WGS sequence"/>
</dbReference>
<reference evidence="1 2" key="1">
    <citation type="submission" date="2018-06" db="EMBL/GenBank/DDBJ databases">
        <authorList>
            <consortium name="Pathogen Informatics"/>
            <person name="Doyle S."/>
        </authorList>
    </citation>
    <scope>NUCLEOTIDE SEQUENCE [LARGE SCALE GENOMIC DNA]</scope>
    <source>
        <strain evidence="1 2">NCTC8256</strain>
    </source>
</reference>
<gene>
    <name evidence="1" type="ORF">NCTC8256_05734</name>
</gene>
<dbReference type="AlphaFoldDB" id="A0A379W062"/>
<sequence length="55" mass="6982">MNIIHILIHFFFSAHREYGKYRHCQRQYRLWSYHVKEIPDNIYQLMPLLNHSFYL</sequence>
<protein>
    <submittedName>
        <fullName evidence="1">Uncharacterized protein</fullName>
    </submittedName>
</protein>
<name>A0A379W062_SALET</name>
<accession>A0A379W062</accession>
<evidence type="ECO:0000313" key="2">
    <source>
        <dbReference type="Proteomes" id="UP000254346"/>
    </source>
</evidence>
<organism evidence="1 2">
    <name type="scientific">Salmonella enterica I</name>
    <dbReference type="NCBI Taxonomy" id="59201"/>
    <lineage>
        <taxon>Bacteria</taxon>
        <taxon>Pseudomonadati</taxon>
        <taxon>Pseudomonadota</taxon>
        <taxon>Gammaproteobacteria</taxon>
        <taxon>Enterobacterales</taxon>
        <taxon>Enterobacteriaceae</taxon>
        <taxon>Salmonella</taxon>
    </lineage>
</organism>
<evidence type="ECO:0000313" key="1">
    <source>
        <dbReference type="EMBL" id="SUH11680.1"/>
    </source>
</evidence>
<proteinExistence type="predicted"/>
<dbReference type="EMBL" id="UGXR01000001">
    <property type="protein sequence ID" value="SUH11680.1"/>
    <property type="molecule type" value="Genomic_DNA"/>
</dbReference>